<feature type="chain" id="PRO_5001455851" evidence="1">
    <location>
        <begin position="20"/>
        <end position="72"/>
    </location>
</feature>
<reference evidence="2 3" key="1">
    <citation type="submission" date="2014-02" db="EMBL/GenBank/DDBJ databases">
        <title>The genome sequence of Colletotrichum fioriniae PJ7.</title>
        <authorList>
            <person name="Baroncelli R."/>
            <person name="Thon M.R."/>
        </authorList>
    </citation>
    <scope>NUCLEOTIDE SEQUENCE [LARGE SCALE GENOMIC DNA]</scope>
    <source>
        <strain evidence="2 3">PJ7</strain>
    </source>
</reference>
<dbReference type="OrthoDB" id="4810634at2759"/>
<organism evidence="2 3">
    <name type="scientific">Colletotrichum fioriniae PJ7</name>
    <dbReference type="NCBI Taxonomy" id="1445577"/>
    <lineage>
        <taxon>Eukaryota</taxon>
        <taxon>Fungi</taxon>
        <taxon>Dikarya</taxon>
        <taxon>Ascomycota</taxon>
        <taxon>Pezizomycotina</taxon>
        <taxon>Sordariomycetes</taxon>
        <taxon>Hypocreomycetidae</taxon>
        <taxon>Glomerellales</taxon>
        <taxon>Glomerellaceae</taxon>
        <taxon>Colletotrichum</taxon>
        <taxon>Colletotrichum acutatum species complex</taxon>
    </lineage>
</organism>
<dbReference type="EMBL" id="JARH01000487">
    <property type="protein sequence ID" value="EXF80061.1"/>
    <property type="molecule type" value="Genomic_DNA"/>
</dbReference>
<accession>A0A010RI51</accession>
<name>A0A010RI51_9PEZI</name>
<dbReference type="AlphaFoldDB" id="A0A010RI51"/>
<sequence length="72" mass="7900">MRFFLAFLLAAMQLCGVNAILRLQKCGTAFDKNWVSNCSPADQDGCYGLCSNKCRTASGRWMANGADCDCYC</sequence>
<evidence type="ECO:0000313" key="3">
    <source>
        <dbReference type="Proteomes" id="UP000020467"/>
    </source>
</evidence>
<proteinExistence type="predicted"/>
<dbReference type="Proteomes" id="UP000020467">
    <property type="component" value="Unassembled WGS sequence"/>
</dbReference>
<dbReference type="KEGG" id="cfj:CFIO01_09754"/>
<feature type="signal peptide" evidence="1">
    <location>
        <begin position="1"/>
        <end position="19"/>
    </location>
</feature>
<evidence type="ECO:0000256" key="1">
    <source>
        <dbReference type="SAM" id="SignalP"/>
    </source>
</evidence>
<dbReference type="HOGENOM" id="CLU_2722066_0_0_1"/>
<keyword evidence="3" id="KW-1185">Reference proteome</keyword>
<dbReference type="eggNOG" id="ENOG502T4QY">
    <property type="taxonomic scope" value="Eukaryota"/>
</dbReference>
<comment type="caution">
    <text evidence="2">The sequence shown here is derived from an EMBL/GenBank/DDBJ whole genome shotgun (WGS) entry which is preliminary data.</text>
</comment>
<protein>
    <submittedName>
        <fullName evidence="2">Uncharacterized protein</fullName>
    </submittedName>
</protein>
<evidence type="ECO:0000313" key="2">
    <source>
        <dbReference type="EMBL" id="EXF80061.1"/>
    </source>
</evidence>
<gene>
    <name evidence="2" type="ORF">CFIO01_09754</name>
</gene>
<keyword evidence="1" id="KW-0732">Signal</keyword>